<dbReference type="GO" id="GO:0046872">
    <property type="term" value="F:metal ion binding"/>
    <property type="evidence" value="ECO:0007669"/>
    <property type="project" value="UniProtKB-KW"/>
</dbReference>
<evidence type="ECO:0000256" key="6">
    <source>
        <dbReference type="ARBA" id="ARBA00023004"/>
    </source>
</evidence>
<dbReference type="GO" id="GO:0051536">
    <property type="term" value="F:iron-sulfur cluster binding"/>
    <property type="evidence" value="ECO:0007669"/>
    <property type="project" value="UniProtKB-KW"/>
</dbReference>
<dbReference type="Gene3D" id="3.40.228.10">
    <property type="entry name" value="Dimethylsulfoxide Reductase, domain 2"/>
    <property type="match status" value="1"/>
</dbReference>
<dbReference type="PROSITE" id="PS00490">
    <property type="entry name" value="MOLYBDOPTERIN_PROK_2"/>
    <property type="match status" value="1"/>
</dbReference>
<dbReference type="HOGENOM" id="CLU_000422_13_3_9"/>
<dbReference type="eggNOG" id="COG0243">
    <property type="taxonomic scope" value="Bacteria"/>
</dbReference>
<dbReference type="Gene3D" id="2.20.25.90">
    <property type="entry name" value="ADC-like domains"/>
    <property type="match status" value="1"/>
</dbReference>
<dbReference type="SUPFAM" id="SSF50692">
    <property type="entry name" value="ADC-like"/>
    <property type="match status" value="1"/>
</dbReference>
<dbReference type="InterPro" id="IPR006963">
    <property type="entry name" value="Mopterin_OxRdtase_4Fe-4S_dom"/>
</dbReference>
<evidence type="ECO:0000256" key="2">
    <source>
        <dbReference type="ARBA" id="ARBA00010312"/>
    </source>
</evidence>
<dbReference type="PROSITE" id="PS51669">
    <property type="entry name" value="4FE4S_MOW_BIS_MGD"/>
    <property type="match status" value="1"/>
</dbReference>
<dbReference type="CDD" id="cd02766">
    <property type="entry name" value="MopB_3"/>
    <property type="match status" value="1"/>
</dbReference>
<dbReference type="PANTHER" id="PTHR43742:SF6">
    <property type="entry name" value="OXIDOREDUCTASE YYAE-RELATED"/>
    <property type="match status" value="1"/>
</dbReference>
<dbReference type="PANTHER" id="PTHR43742">
    <property type="entry name" value="TRIMETHYLAMINE-N-OXIDE REDUCTASE"/>
    <property type="match status" value="1"/>
</dbReference>
<evidence type="ECO:0000259" key="8">
    <source>
        <dbReference type="PROSITE" id="PS51669"/>
    </source>
</evidence>
<gene>
    <name evidence="9" type="ORF">DesyoDRAFT_3617</name>
</gene>
<dbReference type="SUPFAM" id="SSF53706">
    <property type="entry name" value="Formate dehydrogenase/DMSO reductase, domains 1-3"/>
    <property type="match status" value="1"/>
</dbReference>
<dbReference type="Gene3D" id="3.40.50.740">
    <property type="match status" value="1"/>
</dbReference>
<evidence type="ECO:0000313" key="10">
    <source>
        <dbReference type="Proteomes" id="UP000005104"/>
    </source>
</evidence>
<dbReference type="Pfam" id="PF01568">
    <property type="entry name" value="Molydop_binding"/>
    <property type="match status" value="1"/>
</dbReference>
<sequence>MSGDGELVFRNICPRNCYGTCGMLSYVKDGRLIKVEGDPQHGYTKGRLCLKGYAYPEYVYHSRRLRYPLRQYPRGSGQWQRISWDEALTAISEKILELNTRYGSNLALSYNKFSGNLGFLHQAVEGMFNSFGPHTKAIGDPCLAAGSDALVYDCGEATGPDPESMAEAELIVIWGVNPAWTAVHQLHFIEKARDRGVPVVVIDPLFTATAAKADLYLQIQPGTDGLLALAVLKILHEEEKLEQTAIRDYISGWEPFEAYLMAKIDLEAAAEQIGIDAAGIRELAVLYARHHPAANWVGFGVQRHANGGQTVRAVNALTALTGNLGVKGGGLFYCYLAGQNFAQTISQVAGPVPNRLINFNHFPQEALKLQDPPLKFLWIASRNPLSQDPAVKNWEKLIAQLEMVVTVDLFMSQTAEKSDIVLPASSHFEELDLNTSFWHRWVGINEPAIPPFYEAKSDLQIARELTARLNELAPGFSAFPSHLSPEDWLDQEFTPEILRLLGIDSWQDLKKAPRKLPVHLNPWQDRVFKTGDKKFSLYTKEGKAKNFPALPRYKSLSAPGEYPLRLLTPQHLNRIHSQYSTLDSLNPDEESNSIEIHPRTAGSRGITEGDWVSVYNETGSGLLRARLNPTLPVNVVMAYQGGGKPINSLIPALFTDMGVKSTGNTGLAFYDVFVNIEKSRGEAHA</sequence>
<dbReference type="InterPro" id="IPR009010">
    <property type="entry name" value="Asp_de-COase-like_dom_sf"/>
</dbReference>
<proteinExistence type="inferred from homology"/>
<keyword evidence="7" id="KW-0411">Iron-sulfur</keyword>
<dbReference type="Pfam" id="PF04879">
    <property type="entry name" value="Molybdop_Fe4S4"/>
    <property type="match status" value="1"/>
</dbReference>
<evidence type="ECO:0000256" key="1">
    <source>
        <dbReference type="ARBA" id="ARBA00001942"/>
    </source>
</evidence>
<organism evidence="9 10">
    <name type="scientific">Desulfosporosinus youngiae DSM 17734</name>
    <dbReference type="NCBI Taxonomy" id="768710"/>
    <lineage>
        <taxon>Bacteria</taxon>
        <taxon>Bacillati</taxon>
        <taxon>Bacillota</taxon>
        <taxon>Clostridia</taxon>
        <taxon>Eubacteriales</taxon>
        <taxon>Desulfitobacteriaceae</taxon>
        <taxon>Desulfosporosinus</taxon>
    </lineage>
</organism>
<dbReference type="InterPro" id="IPR050612">
    <property type="entry name" value="Prok_Mopterin_Oxidored"/>
</dbReference>
<evidence type="ECO:0000256" key="3">
    <source>
        <dbReference type="ARBA" id="ARBA00022505"/>
    </source>
</evidence>
<evidence type="ECO:0000256" key="4">
    <source>
        <dbReference type="ARBA" id="ARBA00022723"/>
    </source>
</evidence>
<evidence type="ECO:0000256" key="7">
    <source>
        <dbReference type="ARBA" id="ARBA00023014"/>
    </source>
</evidence>
<dbReference type="Gene3D" id="3.30.2070.10">
    <property type="entry name" value="Formate dehydrogenase/DMSO reductase"/>
    <property type="match status" value="1"/>
</dbReference>
<dbReference type="InterPro" id="IPR006656">
    <property type="entry name" value="Mopterin_OxRdtase"/>
</dbReference>
<evidence type="ECO:0000256" key="5">
    <source>
        <dbReference type="ARBA" id="ARBA00023002"/>
    </source>
</evidence>
<dbReference type="GO" id="GO:0016491">
    <property type="term" value="F:oxidoreductase activity"/>
    <property type="evidence" value="ECO:0007669"/>
    <property type="project" value="UniProtKB-KW"/>
</dbReference>
<accession>H5Y5N2</accession>
<reference evidence="9 10" key="1">
    <citation type="submission" date="2011-11" db="EMBL/GenBank/DDBJ databases">
        <title>The Noncontiguous Finished genome of Desulfosporosinus youngiae DSM 17734.</title>
        <authorList>
            <consortium name="US DOE Joint Genome Institute (JGI-PGF)"/>
            <person name="Lucas S."/>
            <person name="Han J."/>
            <person name="Lapidus A."/>
            <person name="Cheng J.-F."/>
            <person name="Goodwin L."/>
            <person name="Pitluck S."/>
            <person name="Peters L."/>
            <person name="Ovchinnikova G."/>
            <person name="Lu M."/>
            <person name="Land M.L."/>
            <person name="Hauser L."/>
            <person name="Pester M."/>
            <person name="Spring S."/>
            <person name="Ollivier B."/>
            <person name="Rattei T."/>
            <person name="Klenk H.-P."/>
            <person name="Wagner M."/>
            <person name="Loy A."/>
            <person name="Woyke T.J."/>
        </authorList>
    </citation>
    <scope>NUCLEOTIDE SEQUENCE [LARGE SCALE GENOMIC DNA]</scope>
    <source>
        <strain evidence="9 10">DSM 17734</strain>
    </source>
</reference>
<comment type="similarity">
    <text evidence="2">Belongs to the prokaryotic molybdopterin-containing oxidoreductase family.</text>
</comment>
<dbReference type="InterPro" id="IPR006655">
    <property type="entry name" value="Mopterin_OxRdtase_prok_CS"/>
</dbReference>
<protein>
    <submittedName>
        <fullName evidence="9">Anaerobic dehydrogenase, typically selenocysteine-containing</fullName>
    </submittedName>
</protein>
<dbReference type="Gene3D" id="2.40.40.20">
    <property type="match status" value="1"/>
</dbReference>
<keyword evidence="3" id="KW-0500">Molybdenum</keyword>
<keyword evidence="4" id="KW-0479">Metal-binding</keyword>
<dbReference type="InterPro" id="IPR006657">
    <property type="entry name" value="MoPterin_dinucl-bd_dom"/>
</dbReference>
<dbReference type="AlphaFoldDB" id="H5Y5N2"/>
<evidence type="ECO:0000313" key="9">
    <source>
        <dbReference type="EMBL" id="EHQ90619.1"/>
    </source>
</evidence>
<dbReference type="OrthoDB" id="219031at2"/>
<keyword evidence="5" id="KW-0560">Oxidoreductase</keyword>
<keyword evidence="10" id="KW-1185">Reference proteome</keyword>
<dbReference type="GO" id="GO:0043546">
    <property type="term" value="F:molybdopterin cofactor binding"/>
    <property type="evidence" value="ECO:0007669"/>
    <property type="project" value="InterPro"/>
</dbReference>
<dbReference type="SMART" id="SM00926">
    <property type="entry name" value="Molybdop_Fe4S4"/>
    <property type="match status" value="1"/>
</dbReference>
<comment type="cofactor">
    <cofactor evidence="1">
        <name>Mo-bis(molybdopterin guanine dinucleotide)</name>
        <dbReference type="ChEBI" id="CHEBI:60539"/>
    </cofactor>
</comment>
<dbReference type="STRING" id="768710.DesyoDRAFT_3617"/>
<feature type="domain" description="4Fe-4S Mo/W bis-MGD-type" evidence="8">
    <location>
        <begin position="6"/>
        <end position="63"/>
    </location>
</feature>
<name>H5Y5N2_9FIRM</name>
<dbReference type="Proteomes" id="UP000005104">
    <property type="component" value="Chromosome"/>
</dbReference>
<dbReference type="EMBL" id="CM001441">
    <property type="protein sequence ID" value="EHQ90619.1"/>
    <property type="molecule type" value="Genomic_DNA"/>
</dbReference>
<keyword evidence="6" id="KW-0408">Iron</keyword>
<dbReference type="RefSeq" id="WP_007785103.1">
    <property type="nucleotide sequence ID" value="NZ_CM001441.1"/>
</dbReference>
<dbReference type="Pfam" id="PF00384">
    <property type="entry name" value="Molybdopterin"/>
    <property type="match status" value="1"/>
</dbReference>